<keyword evidence="5" id="KW-1133">Transmembrane helix</keyword>
<name>A0A1B7TIQ1_9ASCO</name>
<dbReference type="PANTHER" id="PTHR11259:SF2">
    <property type="entry name" value="GH16429P"/>
    <property type="match status" value="1"/>
</dbReference>
<keyword evidence="3 4" id="KW-0342">GTP-binding</keyword>
<feature type="transmembrane region" description="Helical" evidence="5">
    <location>
        <begin position="275"/>
        <end position="294"/>
    </location>
</feature>
<dbReference type="Pfam" id="PF04670">
    <property type="entry name" value="Gtr1_RagA"/>
    <property type="match status" value="1"/>
</dbReference>
<dbReference type="GO" id="GO:0005634">
    <property type="term" value="C:nucleus"/>
    <property type="evidence" value="ECO:0007669"/>
    <property type="project" value="TreeGrafter"/>
</dbReference>
<dbReference type="GO" id="GO:0005525">
    <property type="term" value="F:GTP binding"/>
    <property type="evidence" value="ECO:0007669"/>
    <property type="project" value="UniProtKB-UniRule"/>
</dbReference>
<dbReference type="Gene3D" id="3.30.450.190">
    <property type="match status" value="1"/>
</dbReference>
<reference evidence="7" key="1">
    <citation type="journal article" date="2016" name="Proc. Natl. Acad. Sci. U.S.A.">
        <title>Comparative genomics of biotechnologically important yeasts.</title>
        <authorList>
            <person name="Riley R."/>
            <person name="Haridas S."/>
            <person name="Wolfe K.H."/>
            <person name="Lopes M.R."/>
            <person name="Hittinger C.T."/>
            <person name="Goeker M."/>
            <person name="Salamov A.A."/>
            <person name="Wisecaver J.H."/>
            <person name="Long T.M."/>
            <person name="Calvey C.H."/>
            <person name="Aerts A.L."/>
            <person name="Barry K.W."/>
            <person name="Choi C."/>
            <person name="Clum A."/>
            <person name="Coughlan A.Y."/>
            <person name="Deshpande S."/>
            <person name="Douglass A.P."/>
            <person name="Hanson S.J."/>
            <person name="Klenk H.-P."/>
            <person name="LaButti K.M."/>
            <person name="Lapidus A."/>
            <person name="Lindquist E.A."/>
            <person name="Lipzen A.M."/>
            <person name="Meier-Kolthoff J.P."/>
            <person name="Ohm R.A."/>
            <person name="Otillar R.P."/>
            <person name="Pangilinan J.L."/>
            <person name="Peng Y."/>
            <person name="Rokas A."/>
            <person name="Rosa C.A."/>
            <person name="Scheuner C."/>
            <person name="Sibirny A.A."/>
            <person name="Slot J.C."/>
            <person name="Stielow J.B."/>
            <person name="Sun H."/>
            <person name="Kurtzman C.P."/>
            <person name="Blackwell M."/>
            <person name="Grigoriev I.V."/>
            <person name="Jeffries T.W."/>
        </authorList>
    </citation>
    <scope>NUCLEOTIDE SEQUENCE [LARGE SCALE GENOMIC DNA]</scope>
    <source>
        <strain evidence="7">NRRL Y-1626</strain>
    </source>
</reference>
<dbReference type="InterPro" id="IPR027417">
    <property type="entry name" value="P-loop_NTPase"/>
</dbReference>
<dbReference type="AlphaFoldDB" id="A0A1B7TIQ1"/>
<dbReference type="Proteomes" id="UP000092321">
    <property type="component" value="Unassembled WGS sequence"/>
</dbReference>
<evidence type="ECO:0000256" key="4">
    <source>
        <dbReference type="RuleBase" id="RU367014"/>
    </source>
</evidence>
<dbReference type="GO" id="GO:0003924">
    <property type="term" value="F:GTPase activity"/>
    <property type="evidence" value="ECO:0007669"/>
    <property type="project" value="UniProtKB-UniRule"/>
</dbReference>
<keyword evidence="2 4" id="KW-0547">Nucleotide-binding</keyword>
<feature type="transmembrane region" description="Helical" evidence="5">
    <location>
        <begin position="314"/>
        <end position="333"/>
    </location>
</feature>
<dbReference type="PANTHER" id="PTHR11259">
    <property type="entry name" value="RAS-RELATED GTP BINDING RAG/GTR YEAST"/>
    <property type="match status" value="1"/>
</dbReference>
<accession>A0A1B7TIQ1</accession>
<comment type="subunit">
    <text evidence="4">Component of the GSE complex.</text>
</comment>
<evidence type="ECO:0000313" key="6">
    <source>
        <dbReference type="EMBL" id="OBA28606.1"/>
    </source>
</evidence>
<proteinExistence type="inferred from homology"/>
<dbReference type="EMBL" id="LXPE01000003">
    <property type="protein sequence ID" value="OBA28606.1"/>
    <property type="molecule type" value="Genomic_DNA"/>
</dbReference>
<comment type="similarity">
    <text evidence="1 4">Belongs to the GTR/RAG GTP-binding protein family.</text>
</comment>
<organism evidence="6 7">
    <name type="scientific">Hanseniaspora valbyensis NRRL Y-1626</name>
    <dbReference type="NCBI Taxonomy" id="766949"/>
    <lineage>
        <taxon>Eukaryota</taxon>
        <taxon>Fungi</taxon>
        <taxon>Dikarya</taxon>
        <taxon>Ascomycota</taxon>
        <taxon>Saccharomycotina</taxon>
        <taxon>Saccharomycetes</taxon>
        <taxon>Saccharomycodales</taxon>
        <taxon>Saccharomycodaceae</taxon>
        <taxon>Hanseniaspora</taxon>
    </lineage>
</organism>
<keyword evidence="5" id="KW-0472">Membrane</keyword>
<dbReference type="GO" id="GO:0010507">
    <property type="term" value="P:negative regulation of autophagy"/>
    <property type="evidence" value="ECO:0007669"/>
    <property type="project" value="TreeGrafter"/>
</dbReference>
<dbReference type="GO" id="GO:1990131">
    <property type="term" value="C:Gtr1-Gtr2 GTPase complex"/>
    <property type="evidence" value="ECO:0007669"/>
    <property type="project" value="UniProtKB-UniRule"/>
</dbReference>
<evidence type="ECO:0000256" key="2">
    <source>
        <dbReference type="ARBA" id="ARBA00022741"/>
    </source>
</evidence>
<dbReference type="Gene3D" id="3.40.50.300">
    <property type="entry name" value="P-loop containing nucleotide triphosphate hydrolases"/>
    <property type="match status" value="1"/>
</dbReference>
<dbReference type="GO" id="GO:0000329">
    <property type="term" value="C:fungal-type vacuole membrane"/>
    <property type="evidence" value="ECO:0007669"/>
    <property type="project" value="TreeGrafter"/>
</dbReference>
<sequence>DILNEDFKLDTQRDIIQRIQDELLDLGIENVSINFYLTSIFDYTIYEAFSRITQKLILELPFLENLLDNFIMNCHNSIDKIFLFDINSKIYISTDSSPVNILSYEVCSEFIDVTLDLKDLYEEEEKQDSQDKKSLVRKDGLKAFSKLNNNFSIYLNEVYKNLCVVILVNNNSSNNINNSGNEQSVAERIIKNLQFVFRPKQYYHNLLISNDNQFNEYIECINYDIGKNNDDNGDLVLEDLRDKIFNLVCDIMIKKRDYFLIRIDKEFNLRNIVRIRIFFFLYFYILNMLIFYFIPNDQGEYSTFSKTLWDSLWFSIFETIYVLIIDIVFYRLLYKSIRNRLNKYCYDIYDEDIKEYYDTRGESVFGAKFLTDFDDSDSEFKIQLFKDKVSSQLNSVCVLKPITVIDDKIIMSIGFMGTLTDKKLKYTILNKMVDTLDIEFNLLKDGNPDKKVQLEIVSRGIDTDILTFLVKYKGFKKDKVVSNDFKFYKGFNKIRYIKT</sequence>
<dbReference type="InterPro" id="IPR006762">
    <property type="entry name" value="Gtr1_RagA"/>
</dbReference>
<feature type="non-terminal residue" evidence="6">
    <location>
        <position position="1"/>
    </location>
</feature>
<evidence type="ECO:0000313" key="7">
    <source>
        <dbReference type="Proteomes" id="UP000092321"/>
    </source>
</evidence>
<evidence type="ECO:0000256" key="1">
    <source>
        <dbReference type="ARBA" id="ARBA00007756"/>
    </source>
</evidence>
<dbReference type="OrthoDB" id="26136at2759"/>
<protein>
    <recommendedName>
        <fullName evidence="4">GTP-binding protein</fullName>
    </recommendedName>
</protein>
<evidence type="ECO:0000256" key="3">
    <source>
        <dbReference type="ARBA" id="ARBA00023134"/>
    </source>
</evidence>
<dbReference type="GO" id="GO:1904263">
    <property type="term" value="P:positive regulation of TORC1 signaling"/>
    <property type="evidence" value="ECO:0007669"/>
    <property type="project" value="TreeGrafter"/>
</dbReference>
<gene>
    <name evidence="6" type="ORF">HANVADRAFT_750</name>
</gene>
<dbReference type="GO" id="GO:0009267">
    <property type="term" value="P:cellular response to starvation"/>
    <property type="evidence" value="ECO:0007669"/>
    <property type="project" value="TreeGrafter"/>
</dbReference>
<comment type="caution">
    <text evidence="6">The sequence shown here is derived from an EMBL/GenBank/DDBJ whole genome shotgun (WGS) entry which is preliminary data.</text>
</comment>
<keyword evidence="5" id="KW-0812">Transmembrane</keyword>
<keyword evidence="7" id="KW-1185">Reference proteome</keyword>
<evidence type="ECO:0000256" key="5">
    <source>
        <dbReference type="SAM" id="Phobius"/>
    </source>
</evidence>
<comment type="function">
    <text evidence="4">GTPase involved in activation of the TORC1 signaling pathway, which promotes growth and represses autophagy in nutrient-rich conditions.</text>
</comment>